<evidence type="ECO:0000313" key="5">
    <source>
        <dbReference type="EMBL" id="CAC27114.1"/>
    </source>
</evidence>
<evidence type="ECO:0000313" key="2">
    <source>
        <dbReference type="EMBL" id="AAK39792.1"/>
    </source>
</evidence>
<dbReference type="RefSeq" id="XP_001713492.1">
    <property type="nucleotide sequence ID" value="XM_001713440.1"/>
</dbReference>
<dbReference type="EMBL" id="AJ010592">
    <property type="protein sequence ID" value="CAC27114.1"/>
    <property type="molecule type" value="Genomic_DNA"/>
</dbReference>
<dbReference type="EMBL" id="AJ010592">
    <property type="protein sequence ID" value="CAC26976.1"/>
    <property type="molecule type" value="Genomic_DNA"/>
</dbReference>
<feature type="region of interest" description="Disordered" evidence="1">
    <location>
        <begin position="1"/>
        <end position="69"/>
    </location>
</feature>
<gene>
    <name evidence="2" type="primary">orf69</name>
    <name evidence="3" type="synonym">orf69b</name>
</gene>
<dbReference type="AlphaFoldDB" id="Q9AQX6"/>
<dbReference type="GO" id="GO:0000428">
    <property type="term" value="C:DNA-directed RNA polymerase complex"/>
    <property type="evidence" value="ECO:0007669"/>
    <property type="project" value="UniProtKB-KW"/>
</dbReference>
<proteinExistence type="predicted"/>
<reference evidence="5 6" key="3">
    <citation type="journal article" date="2001" name="Nature">
        <title>The highly reduced genome of an enslaved algal nucleus.</title>
        <authorList>
            <person name="Douglas S."/>
            <person name="Zauner S."/>
            <person name="Fraunholz M."/>
            <person name="Beaton M."/>
            <person name="Penny S."/>
            <person name="Deng L."/>
            <person name="Wu X."/>
            <person name="Reith M."/>
            <person name="Cavalier-Smith T."/>
            <person name="Maier U."/>
        </authorList>
    </citation>
    <scope>NUCLEOTIDE SEQUENCE [LARGE SCALE GENOMIC DNA]</scope>
</reference>
<protein>
    <submittedName>
        <fullName evidence="5">Uncharacterized protein</fullName>
    </submittedName>
</protein>
<dbReference type="EMBL" id="AF083031">
    <property type="protein sequence ID" value="AAK39792.1"/>
    <property type="molecule type" value="Genomic_DNA"/>
</dbReference>
<dbReference type="PIR" id="E90082">
    <property type="entry name" value="E90082"/>
</dbReference>
<dbReference type="PIR" id="E90118">
    <property type="entry name" value="E90118"/>
</dbReference>
<evidence type="ECO:0000313" key="6">
    <source>
        <dbReference type="Proteomes" id="UP000242167"/>
    </source>
</evidence>
<keyword evidence="5" id="KW-0240">DNA-directed RNA polymerase</keyword>
<geneLocation type="nucleomorph" evidence="2"/>
<sequence>MIPAAAKKIPPLEKRPPHQPLPARTNPGKKKERWRSFRTPQGRNRTGANTRITRPSQKIKARSRTPGSL</sequence>
<dbReference type="GeneID" id="857432"/>
<keyword evidence="2" id="KW-0542">Nucleomorph</keyword>
<dbReference type="Proteomes" id="UP000242167">
    <property type="component" value="Nucleomorph 3"/>
</dbReference>
<dbReference type="Proteomes" id="UP000242167">
    <property type="component" value="Nucleomorph 1"/>
</dbReference>
<name>Q9AQX6_GUITH</name>
<dbReference type="RefSeq" id="XP_001713648.1">
    <property type="nucleotide sequence ID" value="XM_001713596.1"/>
</dbReference>
<dbReference type="GeneID" id="857275"/>
<organism evidence="5 6">
    <name type="scientific">Guillardia theta</name>
    <name type="common">Cryptophyte</name>
    <name type="synonym">Cryptomonas phi</name>
    <dbReference type="NCBI Taxonomy" id="55529"/>
    <lineage>
        <taxon>Eukaryota</taxon>
        <taxon>Cryptophyceae</taxon>
        <taxon>Pyrenomonadales</taxon>
        <taxon>Geminigeraceae</taxon>
        <taxon>Guillardia</taxon>
    </lineage>
</organism>
<dbReference type="Proteomes" id="UP000242167">
    <property type="component" value="Nucleomorph 2"/>
</dbReference>
<dbReference type="GeneID" id="857273"/>
<dbReference type="RefSeq" id="XP_001713650.1">
    <property type="nucleotide sequence ID" value="XM_001713598.1"/>
</dbReference>
<evidence type="ECO:0000256" key="1">
    <source>
        <dbReference type="SAM" id="MobiDB-lite"/>
    </source>
</evidence>
<dbReference type="EMBL" id="AF165818">
    <property type="protein sequence ID" value="AAK39943.1"/>
    <property type="molecule type" value="Genomic_DNA"/>
</dbReference>
<accession>Q9AQX6</accession>
<dbReference type="RefSeq" id="XP_001713177.1">
    <property type="nucleotide sequence ID" value="XM_001713125.1"/>
</dbReference>
<evidence type="ECO:0000313" key="4">
    <source>
        <dbReference type="EMBL" id="AAK39943.1"/>
    </source>
</evidence>
<dbReference type="RefSeq" id="XP_001713490.1">
    <property type="nucleotide sequence ID" value="XM_001713438.1"/>
</dbReference>
<reference evidence="5" key="2">
    <citation type="journal article" date="2000" name="Proc. Natl. Acad. Sci. U.S.A.">
        <title>Chloroplast protein and centrosomal genes, a tRNA intron, and odd telomeres in an unusually compact eukaryotic genome, the cryptomonad nucleomorph.</title>
        <authorList>
            <person name="Zauner S."/>
            <person name="Fraunholz M."/>
            <person name="Wastl J."/>
            <person name="Penny S."/>
            <person name="Beaton M."/>
            <person name="Cavalier-Smith T."/>
            <person name="Maier U.G."/>
            <person name="Douglas S."/>
        </authorList>
    </citation>
    <scope>NUCLEOTIDE SEQUENCE</scope>
</reference>
<dbReference type="PIR" id="G90137">
    <property type="entry name" value="G90137"/>
</dbReference>
<reference evidence="4" key="1">
    <citation type="submission" date="1999-07" db="EMBL/GenBank/DDBJ databases">
        <authorList>
            <person name="Douglas S.E."/>
            <person name="Penny S.L."/>
        </authorList>
    </citation>
    <scope>NUCLEOTIDE SEQUENCE</scope>
</reference>
<dbReference type="PIR" id="D90101">
    <property type="entry name" value="D90101"/>
</dbReference>
<feature type="compositionally biased region" description="Polar residues" evidence="1">
    <location>
        <begin position="38"/>
        <end position="56"/>
    </location>
</feature>
<dbReference type="GeneID" id="857430"/>
<dbReference type="RefSeq" id="XP_001713330.1">
    <property type="nucleotide sequence ID" value="XM_001713278.1"/>
</dbReference>
<dbReference type="EMBL" id="AF083031">
    <property type="protein sequence ID" value="AAK39794.1"/>
    <property type="molecule type" value="Genomic_DNA"/>
</dbReference>
<dbReference type="PIR" id="C90102">
    <property type="entry name" value="C90102"/>
</dbReference>
<keyword evidence="5" id="KW-0804">Transcription</keyword>
<dbReference type="EMBL" id="AF165818">
    <property type="protein sequence ID" value="AAK39945.1"/>
    <property type="molecule type" value="Genomic_DNA"/>
</dbReference>
<evidence type="ECO:0000313" key="3">
    <source>
        <dbReference type="EMBL" id="AAK39794.1"/>
    </source>
</evidence>